<accession>A0A1G9EAX6</accession>
<dbReference type="STRING" id="376427.SAMN04487954_1266"/>
<evidence type="ECO:0008006" key="3">
    <source>
        <dbReference type="Google" id="ProtNLM"/>
    </source>
</evidence>
<dbReference type="RefSeq" id="WP_143005150.1">
    <property type="nucleotide sequence ID" value="NZ_FNES01000026.1"/>
</dbReference>
<evidence type="ECO:0000313" key="1">
    <source>
        <dbReference type="EMBL" id="SDK73293.1"/>
    </source>
</evidence>
<evidence type="ECO:0000313" key="2">
    <source>
        <dbReference type="Proteomes" id="UP000198525"/>
    </source>
</evidence>
<dbReference type="PROSITE" id="PS51257">
    <property type="entry name" value="PROKAR_LIPOPROTEIN"/>
    <property type="match status" value="1"/>
</dbReference>
<keyword evidence="2" id="KW-1185">Reference proteome</keyword>
<dbReference type="OrthoDB" id="8903948at2"/>
<organism evidence="1 2">
    <name type="scientific">Billgrantia gudaonensis</name>
    <dbReference type="NCBI Taxonomy" id="376427"/>
    <lineage>
        <taxon>Bacteria</taxon>
        <taxon>Pseudomonadati</taxon>
        <taxon>Pseudomonadota</taxon>
        <taxon>Gammaproteobacteria</taxon>
        <taxon>Oceanospirillales</taxon>
        <taxon>Halomonadaceae</taxon>
        <taxon>Billgrantia</taxon>
    </lineage>
</organism>
<dbReference type="AlphaFoldDB" id="A0A1G9EAX6"/>
<reference evidence="1 2" key="1">
    <citation type="submission" date="2016-10" db="EMBL/GenBank/DDBJ databases">
        <authorList>
            <person name="de Groot N.N."/>
        </authorList>
    </citation>
    <scope>NUCLEOTIDE SEQUENCE [LARGE SCALE GENOMIC DNA]</scope>
    <source>
        <strain evidence="1 2">CGMCC 1.6133</strain>
    </source>
</reference>
<name>A0A1G9EAX6_9GAMM</name>
<proteinExistence type="predicted"/>
<dbReference type="EMBL" id="FNES01000026">
    <property type="protein sequence ID" value="SDK73293.1"/>
    <property type="molecule type" value="Genomic_DNA"/>
</dbReference>
<protein>
    <recommendedName>
        <fullName evidence="3">Lipoprotein</fullName>
    </recommendedName>
</protein>
<gene>
    <name evidence="1" type="ORF">SAMN04487954_1266</name>
</gene>
<dbReference type="Proteomes" id="UP000198525">
    <property type="component" value="Unassembled WGS sequence"/>
</dbReference>
<sequence length="213" mass="23430">MKEKLFSVFSVCLIATGCAGRVEYSPPIQENQVSNSAVINKPREEVWKDSIPKLGKSFFVINNIDRSSGLINISYSADPEKYINCGQVTSYVKNAQGERTYRFPGARSSQRYEIMNSGSLYYINRSMNLDGRVNIIYEEITPDTTKVTANTHYVVKRDINVTAAANNMSQSASETINFGSGGSASFPPSQNGQATTCVPNGALEEEILATIRE</sequence>